<dbReference type="EMBL" id="SRLE01000016">
    <property type="protein sequence ID" value="TGD71085.1"/>
    <property type="molecule type" value="Genomic_DNA"/>
</dbReference>
<protein>
    <submittedName>
        <fullName evidence="2">Uncharacterized protein</fullName>
    </submittedName>
</protein>
<dbReference type="OrthoDB" id="9852412at2"/>
<name>A0A4Z0LVK4_9GAMM</name>
<feature type="transmembrane region" description="Helical" evidence="1">
    <location>
        <begin position="12"/>
        <end position="30"/>
    </location>
</feature>
<keyword evidence="1" id="KW-0812">Transmembrane</keyword>
<keyword evidence="3" id="KW-1185">Reference proteome</keyword>
<evidence type="ECO:0000313" key="2">
    <source>
        <dbReference type="EMBL" id="TGD71085.1"/>
    </source>
</evidence>
<organism evidence="2 3">
    <name type="scientific">Mangrovimicrobium sediminis</name>
    <dbReference type="NCBI Taxonomy" id="2562682"/>
    <lineage>
        <taxon>Bacteria</taxon>
        <taxon>Pseudomonadati</taxon>
        <taxon>Pseudomonadota</taxon>
        <taxon>Gammaproteobacteria</taxon>
        <taxon>Cellvibrionales</taxon>
        <taxon>Halieaceae</taxon>
        <taxon>Mangrovimicrobium</taxon>
    </lineage>
</organism>
<gene>
    <name evidence="2" type="ORF">E4634_19765</name>
</gene>
<keyword evidence="1" id="KW-1133">Transmembrane helix</keyword>
<reference evidence="2 3" key="1">
    <citation type="submission" date="2019-04" db="EMBL/GenBank/DDBJ databases">
        <title>Taxonomy of novel Haliea sp. from mangrove soil of West Coast of India.</title>
        <authorList>
            <person name="Verma A."/>
            <person name="Kumar P."/>
            <person name="Krishnamurthi S."/>
        </authorList>
    </citation>
    <scope>NUCLEOTIDE SEQUENCE [LARGE SCALE GENOMIC DNA]</scope>
    <source>
        <strain evidence="2 3">SAOS-164</strain>
    </source>
</reference>
<proteinExistence type="predicted"/>
<accession>A0A4Z0LVK4</accession>
<dbReference type="Proteomes" id="UP000298050">
    <property type="component" value="Unassembled WGS sequence"/>
</dbReference>
<feature type="transmembrane region" description="Helical" evidence="1">
    <location>
        <begin position="42"/>
        <end position="67"/>
    </location>
</feature>
<dbReference type="RefSeq" id="WP_135446408.1">
    <property type="nucleotide sequence ID" value="NZ_SRLE01000016.1"/>
</dbReference>
<comment type="caution">
    <text evidence="2">The sequence shown here is derived from an EMBL/GenBank/DDBJ whole genome shotgun (WGS) entry which is preliminary data.</text>
</comment>
<evidence type="ECO:0000256" key="1">
    <source>
        <dbReference type="SAM" id="Phobius"/>
    </source>
</evidence>
<keyword evidence="1" id="KW-0472">Membrane</keyword>
<feature type="transmembrane region" description="Helical" evidence="1">
    <location>
        <begin position="288"/>
        <end position="306"/>
    </location>
</feature>
<sequence>MPAGKQRFILKASVTFIILVGLISLAGISVNATTTRFGNIGWAFWLPGLFLLIAGIVATWGSATSLLDARALRAHRANPLDTFSDGQTLALTGQVIVDGDVPTAPYSGTPCAAYSYQVSGQRRGAGSSSSDYRQQLCLLGYRLANAALDTGARRFPLLAIPDVDDEFRATSLGGEWGDAALVHIRSAAEAWTSNSEAEARGALEDARRNTIAPQSADLFVVSTATGANQISILEDTLPVATTITILGTYASGSEGLDGRRIGGMKAFPGDIDERLQVLDLEWRKGLKVGLPLLAVGLALLTPAWWWPA</sequence>
<dbReference type="AlphaFoldDB" id="A0A4Z0LVK4"/>
<evidence type="ECO:0000313" key="3">
    <source>
        <dbReference type="Proteomes" id="UP000298050"/>
    </source>
</evidence>